<dbReference type="EMBL" id="FPIY01000004">
    <property type="protein sequence ID" value="SFW61958.1"/>
    <property type="molecule type" value="Genomic_DNA"/>
</dbReference>
<evidence type="ECO:0000259" key="2">
    <source>
        <dbReference type="Pfam" id="PF00675"/>
    </source>
</evidence>
<protein>
    <submittedName>
        <fullName evidence="4">Predicted Zn-dependent peptidase</fullName>
    </submittedName>
</protein>
<dbReference type="OrthoDB" id="9811314at2"/>
<evidence type="ECO:0000313" key="5">
    <source>
        <dbReference type="Proteomes" id="UP000183257"/>
    </source>
</evidence>
<feature type="chain" id="PRO_5009667246" evidence="1">
    <location>
        <begin position="20"/>
        <end position="685"/>
    </location>
</feature>
<dbReference type="InterPro" id="IPR007863">
    <property type="entry name" value="Peptidase_M16_C"/>
</dbReference>
<dbReference type="InterPro" id="IPR011249">
    <property type="entry name" value="Metalloenz_LuxS/M16"/>
</dbReference>
<feature type="domain" description="Peptidase M16 N-terminal" evidence="2">
    <location>
        <begin position="51"/>
        <end position="182"/>
    </location>
</feature>
<dbReference type="RefSeq" id="WP_072304501.1">
    <property type="nucleotide sequence ID" value="NZ_FPIY01000004.1"/>
</dbReference>
<proteinExistence type="predicted"/>
<reference evidence="5" key="1">
    <citation type="submission" date="2016-11" db="EMBL/GenBank/DDBJ databases">
        <authorList>
            <person name="Varghese N."/>
            <person name="Submissions S."/>
        </authorList>
    </citation>
    <scope>NUCLEOTIDE SEQUENCE [LARGE SCALE GENOMIC DNA]</scope>
    <source>
        <strain evidence="5">DSM 24786</strain>
    </source>
</reference>
<dbReference type="Proteomes" id="UP000183257">
    <property type="component" value="Unassembled WGS sequence"/>
</dbReference>
<dbReference type="PANTHER" id="PTHR11851">
    <property type="entry name" value="METALLOPROTEASE"/>
    <property type="match status" value="1"/>
</dbReference>
<feature type="domain" description="Peptidase M16 C-terminal" evidence="3">
    <location>
        <begin position="197"/>
        <end position="376"/>
    </location>
</feature>
<dbReference type="STRING" id="76595.SAMN05660313_02880"/>
<dbReference type="Gene3D" id="3.30.830.10">
    <property type="entry name" value="Metalloenzyme, LuxS/M16 peptidase-like"/>
    <property type="match status" value="2"/>
</dbReference>
<dbReference type="Pfam" id="PF05193">
    <property type="entry name" value="Peptidase_M16_C"/>
    <property type="match status" value="1"/>
</dbReference>
<keyword evidence="1" id="KW-0732">Signal</keyword>
<evidence type="ECO:0000256" key="1">
    <source>
        <dbReference type="SAM" id="SignalP"/>
    </source>
</evidence>
<keyword evidence="5" id="KW-1185">Reference proteome</keyword>
<evidence type="ECO:0000259" key="3">
    <source>
        <dbReference type="Pfam" id="PF05193"/>
    </source>
</evidence>
<dbReference type="InterPro" id="IPR050361">
    <property type="entry name" value="MPP/UQCRC_Complex"/>
</dbReference>
<organism evidence="4 5">
    <name type="scientific">Cellulophaga fucicola</name>
    <dbReference type="NCBI Taxonomy" id="76595"/>
    <lineage>
        <taxon>Bacteria</taxon>
        <taxon>Pseudomonadati</taxon>
        <taxon>Bacteroidota</taxon>
        <taxon>Flavobacteriia</taxon>
        <taxon>Flavobacteriales</taxon>
        <taxon>Flavobacteriaceae</taxon>
        <taxon>Cellulophaga</taxon>
    </lineage>
</organism>
<dbReference type="SUPFAM" id="SSF63411">
    <property type="entry name" value="LuxS/MPP-like metallohydrolase"/>
    <property type="match status" value="2"/>
</dbReference>
<sequence length="685" mass="75684">MKKIYSLLVIALLAFNLQAQVDRSKMPEAGPLPQINLSEPQRFELKNGLKVLVVENHKLPRVSVQLIIDNPPVAEGNKAGVSSFVSSLLGNGSKTISKDDFNEELDFMGARMSFGSESASASSLSKYFPRIMELMADAAINPNFTQEEFDKEKEKILTSLKADEKNVASIARDVQSALAYGKNHPYGELVTKETINNITLKDVQQFYSDYFVPANSYMVIIGDVDFKEVKKLVKNNFVSWTKATPPSFSLPTPKDVQYTQINFVDMPNAVQSEVAVENLVSLKKSDPDYLPALMANRILGGGGSARLFLNLREDKAYTYGAYSSIGNDKNSLSRFRAYASVRNAVTDSAVVELLSEIDKIATTPVSEKELSDAKAAYIGNFIMALEKPSTMAGYALNIETEGLPKDYYKTYLEKINAITVADVENAAKKYFKSSNARIVVTGKGSDVLDNLEKVTFKGQSVPVKYFDKQGNPAEKPKYDVAIPEGVDAKKVLANYIEAIGGKDKLESITSYYIKAKAEIQGQELLLEIKKTTKDQFMQDVSMMGNSMSKQVLDGDAGFMVIQGRKMDLQEAQITAIKAESAPFPELNYINSEVTLKGIEDFDGTKAYVIKFNDTKSAAYDVKTGLKVVDITTTPQGNATINYSDYKEVSGIQFPFLWKQTMGPQKFDFNVTEIKTNEGVSDADFK</sequence>
<accession>A0A1K1QRP5</accession>
<feature type="signal peptide" evidence="1">
    <location>
        <begin position="1"/>
        <end position="19"/>
    </location>
</feature>
<gene>
    <name evidence="4" type="ORF">SAMN05660313_02880</name>
</gene>
<dbReference type="Pfam" id="PF00675">
    <property type="entry name" value="Peptidase_M16"/>
    <property type="match status" value="1"/>
</dbReference>
<name>A0A1K1QRP5_9FLAO</name>
<dbReference type="AlphaFoldDB" id="A0A1K1QRP5"/>
<evidence type="ECO:0000313" key="4">
    <source>
        <dbReference type="EMBL" id="SFW61958.1"/>
    </source>
</evidence>
<dbReference type="GO" id="GO:0046872">
    <property type="term" value="F:metal ion binding"/>
    <property type="evidence" value="ECO:0007669"/>
    <property type="project" value="InterPro"/>
</dbReference>
<dbReference type="PANTHER" id="PTHR11851:SF224">
    <property type="entry name" value="PROCESSING PROTEASE"/>
    <property type="match status" value="1"/>
</dbReference>
<dbReference type="InterPro" id="IPR011765">
    <property type="entry name" value="Pept_M16_N"/>
</dbReference>